<gene>
    <name evidence="2" type="ORF">SORBI_3001G062750</name>
</gene>
<dbReference type="AlphaFoldDB" id="A0A1Z5S4K0"/>
<proteinExistence type="predicted"/>
<dbReference type="InParanoid" id="A0A1Z5S4K0"/>
<sequence length="117" mass="12264">MHRMIVLLDAWLQPPPASSPLRHSPHPPLSHVCPDGRPACLPMQRHPNAPSSSSSVQPPSLARGGPPARTRSGSSHRTCMHGGIGRGGAVIGLIGHGPRAPPLGGLRVGRLGRQHHI</sequence>
<dbReference type="EMBL" id="CM000760">
    <property type="protein sequence ID" value="OQU90860.1"/>
    <property type="molecule type" value="Genomic_DNA"/>
</dbReference>
<evidence type="ECO:0000313" key="2">
    <source>
        <dbReference type="EMBL" id="OQU90860.1"/>
    </source>
</evidence>
<name>A0A1Z5S4K0_SORBI</name>
<reference evidence="2 3" key="1">
    <citation type="journal article" date="2009" name="Nature">
        <title>The Sorghum bicolor genome and the diversification of grasses.</title>
        <authorList>
            <person name="Paterson A.H."/>
            <person name="Bowers J.E."/>
            <person name="Bruggmann R."/>
            <person name="Dubchak I."/>
            <person name="Grimwood J."/>
            <person name="Gundlach H."/>
            <person name="Haberer G."/>
            <person name="Hellsten U."/>
            <person name="Mitros T."/>
            <person name="Poliakov A."/>
            <person name="Schmutz J."/>
            <person name="Spannagl M."/>
            <person name="Tang H."/>
            <person name="Wang X."/>
            <person name="Wicker T."/>
            <person name="Bharti A.K."/>
            <person name="Chapman J."/>
            <person name="Feltus F.A."/>
            <person name="Gowik U."/>
            <person name="Grigoriev I.V."/>
            <person name="Lyons E."/>
            <person name="Maher C.A."/>
            <person name="Martis M."/>
            <person name="Narechania A."/>
            <person name="Otillar R.P."/>
            <person name="Penning B.W."/>
            <person name="Salamov A.A."/>
            <person name="Wang Y."/>
            <person name="Zhang L."/>
            <person name="Carpita N.C."/>
            <person name="Freeling M."/>
            <person name="Gingle A.R."/>
            <person name="Hash C.T."/>
            <person name="Keller B."/>
            <person name="Klein P."/>
            <person name="Kresovich S."/>
            <person name="McCann M.C."/>
            <person name="Ming R."/>
            <person name="Peterson D.G."/>
            <person name="Mehboob-ur-Rahman"/>
            <person name="Ware D."/>
            <person name="Westhoff P."/>
            <person name="Mayer K.F."/>
            <person name="Messing J."/>
            <person name="Rokhsar D.S."/>
        </authorList>
    </citation>
    <scope>NUCLEOTIDE SEQUENCE [LARGE SCALE GENOMIC DNA]</scope>
    <source>
        <strain evidence="3">cv. BTx623</strain>
    </source>
</reference>
<keyword evidence="3" id="KW-1185">Reference proteome</keyword>
<protein>
    <submittedName>
        <fullName evidence="2">Uncharacterized protein</fullName>
    </submittedName>
</protein>
<reference evidence="3" key="2">
    <citation type="journal article" date="2018" name="Plant J.">
        <title>The Sorghum bicolor reference genome: improved assembly, gene annotations, a transcriptome atlas, and signatures of genome organization.</title>
        <authorList>
            <person name="McCormick R.F."/>
            <person name="Truong S.K."/>
            <person name="Sreedasyam A."/>
            <person name="Jenkins J."/>
            <person name="Shu S."/>
            <person name="Sims D."/>
            <person name="Kennedy M."/>
            <person name="Amirebrahimi M."/>
            <person name="Weers B.D."/>
            <person name="McKinley B."/>
            <person name="Mattison A."/>
            <person name="Morishige D.T."/>
            <person name="Grimwood J."/>
            <person name="Schmutz J."/>
            <person name="Mullet J.E."/>
        </authorList>
    </citation>
    <scope>NUCLEOTIDE SEQUENCE [LARGE SCALE GENOMIC DNA]</scope>
    <source>
        <strain evidence="3">cv. BTx623</strain>
    </source>
</reference>
<organism evidence="2 3">
    <name type="scientific">Sorghum bicolor</name>
    <name type="common">Sorghum</name>
    <name type="synonym">Sorghum vulgare</name>
    <dbReference type="NCBI Taxonomy" id="4558"/>
    <lineage>
        <taxon>Eukaryota</taxon>
        <taxon>Viridiplantae</taxon>
        <taxon>Streptophyta</taxon>
        <taxon>Embryophyta</taxon>
        <taxon>Tracheophyta</taxon>
        <taxon>Spermatophyta</taxon>
        <taxon>Magnoliopsida</taxon>
        <taxon>Liliopsida</taxon>
        <taxon>Poales</taxon>
        <taxon>Poaceae</taxon>
        <taxon>PACMAD clade</taxon>
        <taxon>Panicoideae</taxon>
        <taxon>Andropogonodae</taxon>
        <taxon>Andropogoneae</taxon>
        <taxon>Sorghinae</taxon>
        <taxon>Sorghum</taxon>
    </lineage>
</organism>
<feature type="region of interest" description="Disordered" evidence="1">
    <location>
        <begin position="14"/>
        <end position="88"/>
    </location>
</feature>
<dbReference type="Gramene" id="OQU90860">
    <property type="protein sequence ID" value="OQU90860"/>
    <property type="gene ID" value="SORBI_3001G062750"/>
</dbReference>
<evidence type="ECO:0000313" key="3">
    <source>
        <dbReference type="Proteomes" id="UP000000768"/>
    </source>
</evidence>
<dbReference type="Proteomes" id="UP000000768">
    <property type="component" value="Chromosome 1"/>
</dbReference>
<accession>A0A1Z5S4K0</accession>
<feature type="compositionally biased region" description="Low complexity" evidence="1">
    <location>
        <begin position="50"/>
        <end position="60"/>
    </location>
</feature>
<evidence type="ECO:0000256" key="1">
    <source>
        <dbReference type="SAM" id="MobiDB-lite"/>
    </source>
</evidence>